<proteinExistence type="predicted"/>
<evidence type="ECO:0000313" key="2">
    <source>
        <dbReference type="Proteomes" id="UP000800082"/>
    </source>
</evidence>
<dbReference type="AlphaFoldDB" id="A0A6A5R4L0"/>
<dbReference type="RefSeq" id="XP_033443284.1">
    <property type="nucleotide sequence ID" value="XM_033589407.1"/>
</dbReference>
<organism evidence="1 2">
    <name type="scientific">Didymella exigua CBS 183.55</name>
    <dbReference type="NCBI Taxonomy" id="1150837"/>
    <lineage>
        <taxon>Eukaryota</taxon>
        <taxon>Fungi</taxon>
        <taxon>Dikarya</taxon>
        <taxon>Ascomycota</taxon>
        <taxon>Pezizomycotina</taxon>
        <taxon>Dothideomycetes</taxon>
        <taxon>Pleosporomycetidae</taxon>
        <taxon>Pleosporales</taxon>
        <taxon>Pleosporineae</taxon>
        <taxon>Didymellaceae</taxon>
        <taxon>Didymella</taxon>
    </lineage>
</organism>
<evidence type="ECO:0000313" key="1">
    <source>
        <dbReference type="EMBL" id="KAF1923031.1"/>
    </source>
</evidence>
<keyword evidence="2" id="KW-1185">Reference proteome</keyword>
<dbReference type="EMBL" id="ML979011">
    <property type="protein sequence ID" value="KAF1923031.1"/>
    <property type="molecule type" value="Genomic_DNA"/>
</dbReference>
<protein>
    <submittedName>
        <fullName evidence="1">Uncharacterized protein</fullName>
    </submittedName>
</protein>
<sequence length="168" mass="19574">MTRRVQSFLFMRLPRSRDTPYFLNKLWFGNDVTYEAAIAFYQLVIISVSHQEDLNFCLKTDVFHTGVVPRQHVKSLDITLTSEACHESEFDYRFGPENEQQIRHLINTVRWLDSLLGLPNPANLRIQVFVKVASKRTAAQLEEQPTPLVMKMWGRGNEILVMHDLDPE</sequence>
<dbReference type="OrthoDB" id="3783874at2759"/>
<dbReference type="GeneID" id="54347054"/>
<reference evidence="1" key="1">
    <citation type="journal article" date="2020" name="Stud. Mycol.">
        <title>101 Dothideomycetes genomes: a test case for predicting lifestyles and emergence of pathogens.</title>
        <authorList>
            <person name="Haridas S."/>
            <person name="Albert R."/>
            <person name="Binder M."/>
            <person name="Bloem J."/>
            <person name="Labutti K."/>
            <person name="Salamov A."/>
            <person name="Andreopoulos B."/>
            <person name="Baker S."/>
            <person name="Barry K."/>
            <person name="Bills G."/>
            <person name="Bluhm B."/>
            <person name="Cannon C."/>
            <person name="Castanera R."/>
            <person name="Culley D."/>
            <person name="Daum C."/>
            <person name="Ezra D."/>
            <person name="Gonzalez J."/>
            <person name="Henrissat B."/>
            <person name="Kuo A."/>
            <person name="Liang C."/>
            <person name="Lipzen A."/>
            <person name="Lutzoni F."/>
            <person name="Magnuson J."/>
            <person name="Mondo S."/>
            <person name="Nolan M."/>
            <person name="Ohm R."/>
            <person name="Pangilinan J."/>
            <person name="Park H.-J."/>
            <person name="Ramirez L."/>
            <person name="Alfaro M."/>
            <person name="Sun H."/>
            <person name="Tritt A."/>
            <person name="Yoshinaga Y."/>
            <person name="Zwiers L.-H."/>
            <person name="Turgeon B."/>
            <person name="Goodwin S."/>
            <person name="Spatafora J."/>
            <person name="Crous P."/>
            <person name="Grigoriev I."/>
        </authorList>
    </citation>
    <scope>NUCLEOTIDE SEQUENCE</scope>
    <source>
        <strain evidence="1">CBS 183.55</strain>
    </source>
</reference>
<dbReference type="Proteomes" id="UP000800082">
    <property type="component" value="Unassembled WGS sequence"/>
</dbReference>
<name>A0A6A5R4L0_9PLEO</name>
<gene>
    <name evidence="1" type="ORF">M421DRAFT_334499</name>
</gene>
<accession>A0A6A5R4L0</accession>